<dbReference type="PANTHER" id="PTHR30437">
    <property type="entry name" value="TRANSCRIPTION ELONGATION FACTOR GREA"/>
    <property type="match status" value="1"/>
</dbReference>
<keyword evidence="5 8" id="KW-0804">Transcription</keyword>
<dbReference type="HAMAP" id="MF_00105">
    <property type="entry name" value="GreA_GreB"/>
    <property type="match status" value="1"/>
</dbReference>
<dbReference type="FunFam" id="1.10.287.180:FF:000001">
    <property type="entry name" value="Transcription elongation factor GreA"/>
    <property type="match status" value="1"/>
</dbReference>
<dbReference type="InterPro" id="IPR036805">
    <property type="entry name" value="Tscrpt_elong_fac_GreA/B_N_sf"/>
</dbReference>
<dbReference type="GO" id="GO:0003746">
    <property type="term" value="F:translation elongation factor activity"/>
    <property type="evidence" value="ECO:0007669"/>
    <property type="project" value="UniProtKB-KW"/>
</dbReference>
<sequence length="173" mass="19248">MYCVPLDDVWYHYQVNFIQMSNPKILLTQSGYDSLTQELNDLITVQRPNIIKYMEEARTLGDLRENAAYHAAREKQAVIQGRIEEIQHIVKHAKISKKSGSLDKVEHGSTVEVTYNGATREFMVVGEQESDISIGKISAESPVGSALIGRSVGDTVTLTMPQGSVEYEITSIS</sequence>
<dbReference type="Pfam" id="PF01272">
    <property type="entry name" value="GreA_GreB"/>
    <property type="match status" value="1"/>
</dbReference>
<dbReference type="InterPro" id="IPR006359">
    <property type="entry name" value="Tscrpt_elong_fac_GreA"/>
</dbReference>
<dbReference type="InterPro" id="IPR018151">
    <property type="entry name" value="TF_GreA/GreB_CS"/>
</dbReference>
<dbReference type="GO" id="GO:0070063">
    <property type="term" value="F:RNA polymerase binding"/>
    <property type="evidence" value="ECO:0007669"/>
    <property type="project" value="InterPro"/>
</dbReference>
<dbReference type="EMBL" id="PCSU01000039">
    <property type="protein sequence ID" value="PIP56559.1"/>
    <property type="molecule type" value="Genomic_DNA"/>
</dbReference>
<accession>A0A2H0BG58</accession>
<dbReference type="PIRSF" id="PIRSF006092">
    <property type="entry name" value="GreA_GreB"/>
    <property type="match status" value="1"/>
</dbReference>
<feature type="domain" description="Transcription elongation factor GreA/GreB C-terminal" evidence="10">
    <location>
        <begin position="103"/>
        <end position="173"/>
    </location>
</feature>
<proteinExistence type="inferred from homology"/>
<dbReference type="Gene3D" id="3.10.50.30">
    <property type="entry name" value="Transcription elongation factor, GreA/GreB, C-terminal domain"/>
    <property type="match status" value="1"/>
</dbReference>
<comment type="caution">
    <text evidence="12">The sequence shown here is derived from an EMBL/GenBank/DDBJ whole genome shotgun (WGS) entry which is preliminary data.</text>
</comment>
<comment type="function">
    <text evidence="6 8 9">Necessary for efficient RNA polymerase transcription elongation past template-encoded arresting sites. The arresting sites in DNA have the property of trapping a certain fraction of elongating RNA polymerases that pass through, resulting in locked ternary complexes. Cleavage of the nascent transcript by cleavage factors such as GreA or GreB allows the resumption of elongation from the new 3'terminus. GreA releases sequences of 2 to 3 nucleotides.</text>
</comment>
<keyword evidence="12" id="KW-0648">Protein biosynthesis</keyword>
<feature type="domain" description="Transcription elongation factor GreA/GreB N-terminal" evidence="11">
    <location>
        <begin position="25"/>
        <end position="95"/>
    </location>
</feature>
<name>A0A2H0BG58_UNCKA</name>
<dbReference type="GO" id="GO:0003677">
    <property type="term" value="F:DNA binding"/>
    <property type="evidence" value="ECO:0007669"/>
    <property type="project" value="UniProtKB-UniRule"/>
</dbReference>
<evidence type="ECO:0000259" key="11">
    <source>
        <dbReference type="Pfam" id="PF03449"/>
    </source>
</evidence>
<dbReference type="PROSITE" id="PS00830">
    <property type="entry name" value="GREAB_2"/>
    <property type="match status" value="1"/>
</dbReference>
<keyword evidence="4 8" id="KW-0238">DNA-binding</keyword>
<dbReference type="SUPFAM" id="SSF54534">
    <property type="entry name" value="FKBP-like"/>
    <property type="match status" value="1"/>
</dbReference>
<evidence type="ECO:0000256" key="5">
    <source>
        <dbReference type="ARBA" id="ARBA00023163"/>
    </source>
</evidence>
<dbReference type="AlphaFoldDB" id="A0A2H0BG58"/>
<evidence type="ECO:0000256" key="8">
    <source>
        <dbReference type="HAMAP-Rule" id="MF_00105"/>
    </source>
</evidence>
<evidence type="ECO:0000256" key="2">
    <source>
        <dbReference type="ARBA" id="ARBA00013729"/>
    </source>
</evidence>
<dbReference type="GO" id="GO:0006354">
    <property type="term" value="P:DNA-templated transcription elongation"/>
    <property type="evidence" value="ECO:0007669"/>
    <property type="project" value="TreeGrafter"/>
</dbReference>
<dbReference type="SUPFAM" id="SSF46557">
    <property type="entry name" value="GreA transcript cleavage protein, N-terminal domain"/>
    <property type="match status" value="1"/>
</dbReference>
<evidence type="ECO:0000256" key="9">
    <source>
        <dbReference type="RuleBase" id="RU000556"/>
    </source>
</evidence>
<evidence type="ECO:0000313" key="13">
    <source>
        <dbReference type="Proteomes" id="UP000228495"/>
    </source>
</evidence>
<evidence type="ECO:0000256" key="7">
    <source>
        <dbReference type="ARBA" id="ARBA00030776"/>
    </source>
</evidence>
<evidence type="ECO:0000256" key="4">
    <source>
        <dbReference type="ARBA" id="ARBA00023125"/>
    </source>
</evidence>
<evidence type="ECO:0000259" key="10">
    <source>
        <dbReference type="Pfam" id="PF01272"/>
    </source>
</evidence>
<dbReference type="PANTHER" id="PTHR30437:SF4">
    <property type="entry name" value="TRANSCRIPTION ELONGATION FACTOR GREA"/>
    <property type="match status" value="1"/>
</dbReference>
<dbReference type="InterPro" id="IPR001437">
    <property type="entry name" value="Tscrpt_elong_fac_GreA/B_C"/>
</dbReference>
<dbReference type="InterPro" id="IPR028624">
    <property type="entry name" value="Tscrpt_elong_fac_GreA/B"/>
</dbReference>
<keyword evidence="3 8" id="KW-0805">Transcription regulation</keyword>
<keyword evidence="12" id="KW-0251">Elongation factor</keyword>
<comment type="similarity">
    <text evidence="1 8 9">Belongs to the GreA/GreB family.</text>
</comment>
<dbReference type="Gene3D" id="1.10.287.180">
    <property type="entry name" value="Transcription elongation factor, GreA/GreB, N-terminal domain"/>
    <property type="match status" value="1"/>
</dbReference>
<dbReference type="NCBIfam" id="NF001263">
    <property type="entry name" value="PRK00226.1-4"/>
    <property type="match status" value="1"/>
</dbReference>
<dbReference type="Pfam" id="PF03449">
    <property type="entry name" value="GreA_GreB_N"/>
    <property type="match status" value="1"/>
</dbReference>
<dbReference type="NCBIfam" id="TIGR01462">
    <property type="entry name" value="greA"/>
    <property type="match status" value="1"/>
</dbReference>
<evidence type="ECO:0000256" key="6">
    <source>
        <dbReference type="ARBA" id="ARBA00024916"/>
    </source>
</evidence>
<protein>
    <recommendedName>
        <fullName evidence="2 8">Transcription elongation factor GreA</fullName>
    </recommendedName>
    <alternativeName>
        <fullName evidence="7 8">Transcript cleavage factor GreA</fullName>
    </alternativeName>
</protein>
<evidence type="ECO:0000256" key="1">
    <source>
        <dbReference type="ARBA" id="ARBA00008213"/>
    </source>
</evidence>
<dbReference type="InterPro" id="IPR023459">
    <property type="entry name" value="Tscrpt_elong_fac_GreA/B_fam"/>
</dbReference>
<gene>
    <name evidence="8" type="primary">greA</name>
    <name evidence="12" type="ORF">COX05_02495</name>
</gene>
<organism evidence="12 13">
    <name type="scientific">candidate division WWE3 bacterium CG22_combo_CG10-13_8_21_14_all_39_12</name>
    <dbReference type="NCBI Taxonomy" id="1975094"/>
    <lineage>
        <taxon>Bacteria</taxon>
        <taxon>Katanobacteria</taxon>
    </lineage>
</organism>
<reference evidence="12 13" key="1">
    <citation type="submission" date="2017-09" db="EMBL/GenBank/DDBJ databases">
        <title>Depth-based differentiation of microbial function through sediment-hosted aquifers and enrichment of novel symbionts in the deep terrestrial subsurface.</title>
        <authorList>
            <person name="Probst A.J."/>
            <person name="Ladd B."/>
            <person name="Jarett J.K."/>
            <person name="Geller-Mcgrath D.E."/>
            <person name="Sieber C.M."/>
            <person name="Emerson J.B."/>
            <person name="Anantharaman K."/>
            <person name="Thomas B.C."/>
            <person name="Malmstrom R."/>
            <person name="Stieglmeier M."/>
            <person name="Klingl A."/>
            <person name="Woyke T."/>
            <person name="Ryan C.M."/>
            <person name="Banfield J.F."/>
        </authorList>
    </citation>
    <scope>NUCLEOTIDE SEQUENCE [LARGE SCALE GENOMIC DNA]</scope>
    <source>
        <strain evidence="12">CG22_combo_CG10-13_8_21_14_all_39_12</strain>
    </source>
</reference>
<evidence type="ECO:0000313" key="12">
    <source>
        <dbReference type="EMBL" id="PIP56559.1"/>
    </source>
</evidence>
<evidence type="ECO:0000256" key="3">
    <source>
        <dbReference type="ARBA" id="ARBA00023015"/>
    </source>
</evidence>
<dbReference type="InterPro" id="IPR022691">
    <property type="entry name" value="Tscrpt_elong_fac_GreA/B_N"/>
</dbReference>
<dbReference type="InterPro" id="IPR036953">
    <property type="entry name" value="GreA/GreB_C_sf"/>
</dbReference>
<dbReference type="GO" id="GO:0032784">
    <property type="term" value="P:regulation of DNA-templated transcription elongation"/>
    <property type="evidence" value="ECO:0007669"/>
    <property type="project" value="UniProtKB-UniRule"/>
</dbReference>
<dbReference type="Proteomes" id="UP000228495">
    <property type="component" value="Unassembled WGS sequence"/>
</dbReference>